<protein>
    <recommendedName>
        <fullName evidence="5">AMP-binding enzyme C-terminal domain-containing protein</fullName>
    </recommendedName>
</protein>
<proteinExistence type="inferred from homology"/>
<dbReference type="GO" id="GO:0016874">
    <property type="term" value="F:ligase activity"/>
    <property type="evidence" value="ECO:0007669"/>
    <property type="project" value="UniProtKB-KW"/>
</dbReference>
<name>A0A7I7Q740_9MYCO</name>
<dbReference type="GO" id="GO:0006631">
    <property type="term" value="P:fatty acid metabolic process"/>
    <property type="evidence" value="ECO:0007669"/>
    <property type="project" value="UniProtKB-KW"/>
</dbReference>
<dbReference type="KEGG" id="msto:MSTO_23650"/>
<evidence type="ECO:0000256" key="4">
    <source>
        <dbReference type="ARBA" id="ARBA00023098"/>
    </source>
</evidence>
<dbReference type="InterPro" id="IPR045851">
    <property type="entry name" value="AMP-bd_C_sf"/>
</dbReference>
<comment type="similarity">
    <text evidence="1">Belongs to the ATP-dependent AMP-binding enzyme family.</text>
</comment>
<dbReference type="PANTHER" id="PTHR43859">
    <property type="entry name" value="ACYL-ACTIVATING ENZYME"/>
    <property type="match status" value="1"/>
</dbReference>
<evidence type="ECO:0000256" key="3">
    <source>
        <dbReference type="ARBA" id="ARBA00022832"/>
    </source>
</evidence>
<gene>
    <name evidence="6" type="ORF">MSTO_23650</name>
</gene>
<dbReference type="PANTHER" id="PTHR43859:SF4">
    <property type="entry name" value="BUTANOATE--COA LIGASE AAE1-RELATED"/>
    <property type="match status" value="1"/>
</dbReference>
<keyword evidence="3" id="KW-0276">Fatty acid metabolism</keyword>
<keyword evidence="7" id="KW-1185">Reference proteome</keyword>
<evidence type="ECO:0000313" key="6">
    <source>
        <dbReference type="EMBL" id="BBY22160.1"/>
    </source>
</evidence>
<dbReference type="Proteomes" id="UP000467130">
    <property type="component" value="Chromosome"/>
</dbReference>
<organism evidence="6 7">
    <name type="scientific">Mycobacterium stomatepiae</name>
    <dbReference type="NCBI Taxonomy" id="470076"/>
    <lineage>
        <taxon>Bacteria</taxon>
        <taxon>Bacillati</taxon>
        <taxon>Actinomycetota</taxon>
        <taxon>Actinomycetes</taxon>
        <taxon>Mycobacteriales</taxon>
        <taxon>Mycobacteriaceae</taxon>
        <taxon>Mycobacterium</taxon>
        <taxon>Mycobacterium simiae complex</taxon>
    </lineage>
</organism>
<dbReference type="EMBL" id="AP022587">
    <property type="protein sequence ID" value="BBY22160.1"/>
    <property type="molecule type" value="Genomic_DNA"/>
</dbReference>
<evidence type="ECO:0000256" key="1">
    <source>
        <dbReference type="ARBA" id="ARBA00006432"/>
    </source>
</evidence>
<evidence type="ECO:0000256" key="2">
    <source>
        <dbReference type="ARBA" id="ARBA00022598"/>
    </source>
</evidence>
<dbReference type="AlphaFoldDB" id="A0A7I7Q740"/>
<feature type="domain" description="AMP-binding enzyme C-terminal" evidence="5">
    <location>
        <begin position="3"/>
        <end position="63"/>
    </location>
</feature>
<sequence length="72" mass="7666">MVSVVGVPDDYWGEAICAIVVARSGASPSVDELIAHVRAQISPFKRPRHVLFVDELPLTSNGKAHTTDPGAI</sequence>
<reference evidence="6 7" key="1">
    <citation type="journal article" date="2019" name="Emerg. Microbes Infect.">
        <title>Comprehensive subspecies identification of 175 nontuberculous mycobacteria species based on 7547 genomic profiles.</title>
        <authorList>
            <person name="Matsumoto Y."/>
            <person name="Kinjo T."/>
            <person name="Motooka D."/>
            <person name="Nabeya D."/>
            <person name="Jung N."/>
            <person name="Uechi K."/>
            <person name="Horii T."/>
            <person name="Iida T."/>
            <person name="Fujita J."/>
            <person name="Nakamura S."/>
        </authorList>
    </citation>
    <scope>NUCLEOTIDE SEQUENCE [LARGE SCALE GENOMIC DNA]</scope>
    <source>
        <strain evidence="6 7">JCM 17783</strain>
    </source>
</reference>
<dbReference type="InterPro" id="IPR025110">
    <property type="entry name" value="AMP-bd_C"/>
</dbReference>
<dbReference type="Pfam" id="PF13193">
    <property type="entry name" value="AMP-binding_C"/>
    <property type="match status" value="1"/>
</dbReference>
<keyword evidence="4" id="KW-0443">Lipid metabolism</keyword>
<evidence type="ECO:0000313" key="7">
    <source>
        <dbReference type="Proteomes" id="UP000467130"/>
    </source>
</evidence>
<accession>A0A7I7Q740</accession>
<evidence type="ECO:0000259" key="5">
    <source>
        <dbReference type="Pfam" id="PF13193"/>
    </source>
</evidence>
<dbReference type="SUPFAM" id="SSF56801">
    <property type="entry name" value="Acetyl-CoA synthetase-like"/>
    <property type="match status" value="1"/>
</dbReference>
<keyword evidence="2" id="KW-0436">Ligase</keyword>
<dbReference type="Gene3D" id="3.30.300.30">
    <property type="match status" value="1"/>
</dbReference>